<organism evidence="7 8">
    <name type="scientific">Enemella evansiae</name>
    <dbReference type="NCBI Taxonomy" id="2016499"/>
    <lineage>
        <taxon>Bacteria</taxon>
        <taxon>Bacillati</taxon>
        <taxon>Actinomycetota</taxon>
        <taxon>Actinomycetes</taxon>
        <taxon>Propionibacteriales</taxon>
        <taxon>Propionibacteriaceae</taxon>
        <taxon>Enemella</taxon>
    </lineage>
</organism>
<dbReference type="PANTHER" id="PTHR42813">
    <property type="entry name" value="ZINC-TYPE ALCOHOL DEHYDROGENASE-LIKE"/>
    <property type="match status" value="1"/>
</dbReference>
<reference evidence="7 8" key="1">
    <citation type="submission" date="2017-07" db="EMBL/GenBank/DDBJ databases">
        <title>Draft whole genome sequences of clinical Proprionibacteriaceae strains.</title>
        <authorList>
            <person name="Bernier A.-M."/>
            <person name="Bernard K."/>
            <person name="Domingo M.-C."/>
        </authorList>
    </citation>
    <scope>NUCLEOTIDE SEQUENCE [LARGE SCALE GENOMIC DNA]</scope>
    <source>
        <strain evidence="7 8">NML 030167</strain>
    </source>
</reference>
<dbReference type="Gene3D" id="3.90.180.10">
    <property type="entry name" value="Medium-chain alcohol dehydrogenases, catalytic domain"/>
    <property type="match status" value="1"/>
</dbReference>
<dbReference type="EMBL" id="NMVO01000018">
    <property type="protein sequence ID" value="OYO08766.1"/>
    <property type="molecule type" value="Genomic_DNA"/>
</dbReference>
<dbReference type="RefSeq" id="WP_094406979.1">
    <property type="nucleotide sequence ID" value="NZ_NMVO01000018.1"/>
</dbReference>
<dbReference type="AlphaFoldDB" id="A0A255G320"/>
<dbReference type="InterPro" id="IPR036291">
    <property type="entry name" value="NAD(P)-bd_dom_sf"/>
</dbReference>
<sequence length="339" mass="35613">MRATLLNAPGDISVAEVDDPRIEALTDAVVRLSLSCVCGSDLHNYRGRRPFQAPQRIGHEYCGVVTEVGSAVGSVRPGDFVVGPFFSCDNTCANCRAGFQSACLNVAMYNGCQAELVRVPNADGTLVKLPEQPDAALLPSILACSDVLGTGWHAAKMAGVAPGQTVAVIGDGAVGLCGVLAAQQQGAERIIVSSRHEDRARLAREFGATEVLAERGEEFAAKVLELTDGIGADAVLECVGTEESFAQACASARPGSIVGYVGVPVGVKLDLAPFFRRNIGLRGGMAPVREYLDELVGLVLDGSIDPGKVFDLTLPLDDVAEAYRAMDERRAIKVALTLD</sequence>
<dbReference type="SUPFAM" id="SSF50129">
    <property type="entry name" value="GroES-like"/>
    <property type="match status" value="1"/>
</dbReference>
<comment type="similarity">
    <text evidence="5">Belongs to the zinc-containing alcohol dehydrogenase family.</text>
</comment>
<evidence type="ECO:0000313" key="7">
    <source>
        <dbReference type="EMBL" id="OYO08766.1"/>
    </source>
</evidence>
<proteinExistence type="inferred from homology"/>
<keyword evidence="2 5" id="KW-0479">Metal-binding</keyword>
<dbReference type="GO" id="GO:0008270">
    <property type="term" value="F:zinc ion binding"/>
    <property type="evidence" value="ECO:0007669"/>
    <property type="project" value="InterPro"/>
</dbReference>
<dbReference type="SMART" id="SM00829">
    <property type="entry name" value="PKS_ER"/>
    <property type="match status" value="1"/>
</dbReference>
<dbReference type="InterPro" id="IPR020843">
    <property type="entry name" value="ER"/>
</dbReference>
<dbReference type="InterPro" id="IPR013154">
    <property type="entry name" value="ADH-like_N"/>
</dbReference>
<keyword evidence="4" id="KW-0560">Oxidoreductase</keyword>
<dbReference type="InterPro" id="IPR002328">
    <property type="entry name" value="ADH_Zn_CS"/>
</dbReference>
<dbReference type="CDD" id="cd08287">
    <property type="entry name" value="FDH_like_ADH3"/>
    <property type="match status" value="1"/>
</dbReference>
<comment type="caution">
    <text evidence="7">The sequence shown here is derived from an EMBL/GenBank/DDBJ whole genome shotgun (WGS) entry which is preliminary data.</text>
</comment>
<evidence type="ECO:0000256" key="5">
    <source>
        <dbReference type="RuleBase" id="RU361277"/>
    </source>
</evidence>
<evidence type="ECO:0000256" key="4">
    <source>
        <dbReference type="ARBA" id="ARBA00023002"/>
    </source>
</evidence>
<dbReference type="Pfam" id="PF00107">
    <property type="entry name" value="ADH_zinc_N"/>
    <property type="match status" value="1"/>
</dbReference>
<keyword evidence="3 5" id="KW-0862">Zinc</keyword>
<evidence type="ECO:0000256" key="2">
    <source>
        <dbReference type="ARBA" id="ARBA00022723"/>
    </source>
</evidence>
<name>A0A255G320_9ACTN</name>
<dbReference type="Proteomes" id="UP000215896">
    <property type="component" value="Unassembled WGS sequence"/>
</dbReference>
<evidence type="ECO:0000259" key="6">
    <source>
        <dbReference type="SMART" id="SM00829"/>
    </source>
</evidence>
<dbReference type="Gene3D" id="3.40.50.720">
    <property type="entry name" value="NAD(P)-binding Rossmann-like Domain"/>
    <property type="match status" value="1"/>
</dbReference>
<gene>
    <name evidence="7" type="ORF">CGZ94_19870</name>
</gene>
<evidence type="ECO:0000313" key="8">
    <source>
        <dbReference type="Proteomes" id="UP000215896"/>
    </source>
</evidence>
<dbReference type="SUPFAM" id="SSF51735">
    <property type="entry name" value="NAD(P)-binding Rossmann-fold domains"/>
    <property type="match status" value="1"/>
</dbReference>
<protein>
    <submittedName>
        <fullName evidence="7">IMP dehydrogenase</fullName>
    </submittedName>
</protein>
<dbReference type="PROSITE" id="PS00059">
    <property type="entry name" value="ADH_ZINC"/>
    <property type="match status" value="1"/>
</dbReference>
<dbReference type="Pfam" id="PF08240">
    <property type="entry name" value="ADH_N"/>
    <property type="match status" value="1"/>
</dbReference>
<dbReference type="GO" id="GO:0016491">
    <property type="term" value="F:oxidoreductase activity"/>
    <property type="evidence" value="ECO:0007669"/>
    <property type="project" value="UniProtKB-KW"/>
</dbReference>
<dbReference type="OrthoDB" id="241504at2"/>
<evidence type="ECO:0000256" key="3">
    <source>
        <dbReference type="ARBA" id="ARBA00022833"/>
    </source>
</evidence>
<evidence type="ECO:0000256" key="1">
    <source>
        <dbReference type="ARBA" id="ARBA00001947"/>
    </source>
</evidence>
<keyword evidence="8" id="KW-1185">Reference proteome</keyword>
<feature type="domain" description="Enoyl reductase (ER)" evidence="6">
    <location>
        <begin position="10"/>
        <end position="336"/>
    </location>
</feature>
<accession>A0A255G320</accession>
<dbReference type="InterPro" id="IPR011032">
    <property type="entry name" value="GroES-like_sf"/>
</dbReference>
<dbReference type="PANTHER" id="PTHR42813:SF2">
    <property type="entry name" value="DEHYDROGENASE, ZINC-CONTAINING, PUTATIVE (AFU_ORTHOLOGUE AFUA_2G02810)-RELATED"/>
    <property type="match status" value="1"/>
</dbReference>
<dbReference type="InterPro" id="IPR013149">
    <property type="entry name" value="ADH-like_C"/>
</dbReference>
<comment type="cofactor">
    <cofactor evidence="1 5">
        <name>Zn(2+)</name>
        <dbReference type="ChEBI" id="CHEBI:29105"/>
    </cofactor>
</comment>